<keyword evidence="1" id="KW-0732">Signal</keyword>
<keyword evidence="3" id="KW-1185">Reference proteome</keyword>
<name>A0A8T2SYV0_CERRI</name>
<dbReference type="EMBL" id="CM035422">
    <property type="protein sequence ID" value="KAH7373747.1"/>
    <property type="molecule type" value="Genomic_DNA"/>
</dbReference>
<accession>A0A8T2SYV0</accession>
<evidence type="ECO:0000313" key="2">
    <source>
        <dbReference type="EMBL" id="KAH7373747.1"/>
    </source>
</evidence>
<protein>
    <submittedName>
        <fullName evidence="2">Uncharacterized protein</fullName>
    </submittedName>
</protein>
<dbReference type="Proteomes" id="UP000825935">
    <property type="component" value="Chromosome 17"/>
</dbReference>
<organism evidence="2 3">
    <name type="scientific">Ceratopteris richardii</name>
    <name type="common">Triangle waterfern</name>
    <dbReference type="NCBI Taxonomy" id="49495"/>
    <lineage>
        <taxon>Eukaryota</taxon>
        <taxon>Viridiplantae</taxon>
        <taxon>Streptophyta</taxon>
        <taxon>Embryophyta</taxon>
        <taxon>Tracheophyta</taxon>
        <taxon>Polypodiopsida</taxon>
        <taxon>Polypodiidae</taxon>
        <taxon>Polypodiales</taxon>
        <taxon>Pteridineae</taxon>
        <taxon>Pteridaceae</taxon>
        <taxon>Parkerioideae</taxon>
        <taxon>Ceratopteris</taxon>
    </lineage>
</organism>
<feature type="signal peptide" evidence="1">
    <location>
        <begin position="1"/>
        <end position="27"/>
    </location>
</feature>
<gene>
    <name evidence="2" type="ORF">KP509_17G073100</name>
</gene>
<dbReference type="AlphaFoldDB" id="A0A8T2SYV0"/>
<sequence length="139" mass="16285">MDRQLPFHSLCLCFFLLLCLHIPSVNCFEKSRMVSSDSMHCNFQDRNSCEKAFNHCRWSKTFQRCSSKDLASDDGADRNNFMKRKLKSMQDCSDIIHKDQCKSFEYCRWCRSQAVDDGCFHALDARMLPIQVFDCTVTQ</sequence>
<dbReference type="OMA" id="CYSEARS"/>
<dbReference type="OrthoDB" id="884905at2759"/>
<comment type="caution">
    <text evidence="2">The sequence shown here is derived from an EMBL/GenBank/DDBJ whole genome shotgun (WGS) entry which is preliminary data.</text>
</comment>
<evidence type="ECO:0000313" key="3">
    <source>
        <dbReference type="Proteomes" id="UP000825935"/>
    </source>
</evidence>
<reference evidence="2" key="1">
    <citation type="submission" date="2021-08" db="EMBL/GenBank/DDBJ databases">
        <title>WGS assembly of Ceratopteris richardii.</title>
        <authorList>
            <person name="Marchant D.B."/>
            <person name="Chen G."/>
            <person name="Jenkins J."/>
            <person name="Shu S."/>
            <person name="Leebens-Mack J."/>
            <person name="Grimwood J."/>
            <person name="Schmutz J."/>
            <person name="Soltis P."/>
            <person name="Soltis D."/>
            <person name="Chen Z.-H."/>
        </authorList>
    </citation>
    <scope>NUCLEOTIDE SEQUENCE</scope>
    <source>
        <strain evidence="2">Whitten #5841</strain>
        <tissue evidence="2">Leaf</tissue>
    </source>
</reference>
<feature type="chain" id="PRO_5035841947" evidence="1">
    <location>
        <begin position="28"/>
        <end position="139"/>
    </location>
</feature>
<proteinExistence type="predicted"/>
<dbReference type="PANTHER" id="PTHR36896:SF2">
    <property type="entry name" value="OS01G0729500 PROTEIN"/>
    <property type="match status" value="1"/>
</dbReference>
<dbReference type="PANTHER" id="PTHR36896">
    <property type="entry name" value="OS01G0729500 PROTEIN"/>
    <property type="match status" value="1"/>
</dbReference>
<evidence type="ECO:0000256" key="1">
    <source>
        <dbReference type="SAM" id="SignalP"/>
    </source>
</evidence>